<comment type="caution">
    <text evidence="1">The sequence shown here is derived from an EMBL/GenBank/DDBJ whole genome shotgun (WGS) entry which is preliminary data.</text>
</comment>
<protein>
    <submittedName>
        <fullName evidence="1">Uncharacterized protein</fullName>
    </submittedName>
</protein>
<dbReference type="RefSeq" id="WP_270046285.1">
    <property type="nucleotide sequence ID" value="NZ_JAPDOD010000085.1"/>
</dbReference>
<evidence type="ECO:0000313" key="2">
    <source>
        <dbReference type="Proteomes" id="UP001149140"/>
    </source>
</evidence>
<keyword evidence="2" id="KW-1185">Reference proteome</keyword>
<reference evidence="1" key="1">
    <citation type="submission" date="2022-10" db="EMBL/GenBank/DDBJ databases">
        <title>The WGS of Solirubrobacter ginsenosidimutans DSM 21036.</title>
        <authorList>
            <person name="Jiang Z."/>
        </authorList>
    </citation>
    <scope>NUCLEOTIDE SEQUENCE</scope>
    <source>
        <strain evidence="1">DSM 21036</strain>
    </source>
</reference>
<dbReference type="EMBL" id="JAPDOD010000085">
    <property type="protein sequence ID" value="MDA0167032.1"/>
    <property type="molecule type" value="Genomic_DNA"/>
</dbReference>
<dbReference type="AlphaFoldDB" id="A0A9X3N5M0"/>
<dbReference type="Proteomes" id="UP001149140">
    <property type="component" value="Unassembled WGS sequence"/>
</dbReference>
<name>A0A9X3N5M0_9ACTN</name>
<gene>
    <name evidence="1" type="ORF">OM076_42620</name>
</gene>
<sequence length="104" mass="11690">MGSAATLLIWFQLRSPELAEDFERLMTADRDIVRGSLDTISDWRLTRPADVPGQSIGQADYVLIAEIVEVERFEQEASEHVQRLADDLAHLVSSRGMLVVRPVL</sequence>
<accession>A0A9X3N5M0</accession>
<proteinExistence type="predicted"/>
<evidence type="ECO:0000313" key="1">
    <source>
        <dbReference type="EMBL" id="MDA0167032.1"/>
    </source>
</evidence>
<organism evidence="1 2">
    <name type="scientific">Solirubrobacter ginsenosidimutans</name>
    <dbReference type="NCBI Taxonomy" id="490573"/>
    <lineage>
        <taxon>Bacteria</taxon>
        <taxon>Bacillati</taxon>
        <taxon>Actinomycetota</taxon>
        <taxon>Thermoleophilia</taxon>
        <taxon>Solirubrobacterales</taxon>
        <taxon>Solirubrobacteraceae</taxon>
        <taxon>Solirubrobacter</taxon>
    </lineage>
</organism>